<dbReference type="PANTHER" id="PTHR34153:SF2">
    <property type="entry name" value="SI:CH211-262H13.3-RELATED"/>
    <property type="match status" value="1"/>
</dbReference>
<dbReference type="PANTHER" id="PTHR34153">
    <property type="entry name" value="SI:CH211-262H13.3-RELATED-RELATED"/>
    <property type="match status" value="1"/>
</dbReference>
<evidence type="ECO:0000313" key="3">
    <source>
        <dbReference type="Proteomes" id="UP000261540"/>
    </source>
</evidence>
<protein>
    <submittedName>
        <fullName evidence="2">Uncharacterized LOC111858703</fullName>
    </submittedName>
</protein>
<dbReference type="RefSeq" id="XP_023696454.1">
    <property type="nucleotide sequence ID" value="XM_023840686.2"/>
</dbReference>
<keyword evidence="3" id="KW-1185">Reference proteome</keyword>
<proteinExistence type="predicted"/>
<feature type="region of interest" description="Disordered" evidence="1">
    <location>
        <begin position="85"/>
        <end position="128"/>
    </location>
</feature>
<dbReference type="GeneTree" id="ENSGT01030000235370"/>
<feature type="region of interest" description="Disordered" evidence="1">
    <location>
        <begin position="149"/>
        <end position="169"/>
    </location>
</feature>
<dbReference type="GeneID" id="111858703"/>
<reference evidence="2" key="2">
    <citation type="submission" date="2025-09" db="UniProtKB">
        <authorList>
            <consortium name="Ensembl"/>
        </authorList>
    </citation>
    <scope>IDENTIFICATION</scope>
</reference>
<organism evidence="2 3">
    <name type="scientific">Paramormyrops kingsleyae</name>
    <dbReference type="NCBI Taxonomy" id="1676925"/>
    <lineage>
        <taxon>Eukaryota</taxon>
        <taxon>Metazoa</taxon>
        <taxon>Chordata</taxon>
        <taxon>Craniata</taxon>
        <taxon>Vertebrata</taxon>
        <taxon>Euteleostomi</taxon>
        <taxon>Actinopterygii</taxon>
        <taxon>Neopterygii</taxon>
        <taxon>Teleostei</taxon>
        <taxon>Osteoglossocephala</taxon>
        <taxon>Osteoglossomorpha</taxon>
        <taxon>Osteoglossiformes</taxon>
        <taxon>Mormyridae</taxon>
        <taxon>Paramormyrops</taxon>
    </lineage>
</organism>
<dbReference type="STRING" id="1676925.ENSPKIP00000008861"/>
<dbReference type="AlphaFoldDB" id="A0A3B3QTX5"/>
<accession>A0A3B3QTX5</accession>
<dbReference type="RefSeq" id="XP_023696455.1">
    <property type="nucleotide sequence ID" value="XM_023840687.2"/>
</dbReference>
<reference evidence="2" key="1">
    <citation type="submission" date="2025-08" db="UniProtKB">
        <authorList>
            <consortium name="Ensembl"/>
        </authorList>
    </citation>
    <scope>IDENTIFICATION</scope>
</reference>
<name>A0A3B3QTX5_9TELE</name>
<evidence type="ECO:0000256" key="1">
    <source>
        <dbReference type="SAM" id="MobiDB-lite"/>
    </source>
</evidence>
<sequence>MYRVVEFEGTHEVELVPGVWVKEGACWWPPFRGKQLVNAIKQQILPETNWTQYNVRQMFETDNFEQGRRKVREAELHSDLQSEVDDLNQRKQRRIMPSRRLSAAAYQSASDSDEERGGSRGLPEAPPISTKFFTTLQPVLDLAGPHHYQDVRPQQTSLPQHSAPPSVCQSNGQSLWSHYSPQQLPMATNETCEAVMKEILTKQEMILEQQSLILKLLQAQQQTPTDNIEEGLLPLKDLEALHALEGQLHSLDMREKLINHLGLTGGNNTKETVWRIMKRTLGNSLAKTINWRGLNGKTSFASLQLKDVITAAVRKNPLTKHTTNNEAENVMKRWLQLSSDREGGRKRRMEK</sequence>
<dbReference type="Ensembl" id="ENSPKIT00000032952.1">
    <property type="protein sequence ID" value="ENSPKIP00000008861.1"/>
    <property type="gene ID" value="ENSPKIG00000024188.1"/>
</dbReference>
<evidence type="ECO:0000313" key="2">
    <source>
        <dbReference type="Ensembl" id="ENSPKIP00000008861.1"/>
    </source>
</evidence>
<dbReference type="Proteomes" id="UP000261540">
    <property type="component" value="Unplaced"/>
</dbReference>